<dbReference type="PANTHER" id="PTHR37540:SF5">
    <property type="entry name" value="TRANSCRIPTION FACTOR DOMAIN-CONTAINING PROTEIN"/>
    <property type="match status" value="1"/>
</dbReference>
<sequence length="388" mass="44158">MPGSYQNYFIHFLSEFFYYKKRIARSHAIKQAIRVKRERQEKQNVKSPIITHEGQHNKTADHLSPTTSALSPSNKVFNLQTYDASRLKTLIKQNSERQAGEPVFTLKEDDVEFQAFESVFLAGVDDPALFNAVMLTFALGVTDGNINQECLMYSNRSTKSVRERMDRPENGASVAVIGAILLLAGVEARLGMRSQVQLHMKAIRQLLYLCRDENIYLNGSIKHTYALQCIRDSPNFVCRDTAEIMRYDSHQGSVQSRLAYLPKPSLFPECCYLATYISACQLCSKAWKALALPVKQADINSVWEDDPDIFLWLLYTGGAYLSAGPTCSAYISLINQKFPYEFMSAYGSLSTVLHIFKAFVWSEEAFMAEIQRFWAELNKKELGTYDEE</sequence>
<name>A0A2T3YR37_TRIA4</name>
<protein>
    <recommendedName>
        <fullName evidence="3">Transcription factor domain-containing protein</fullName>
    </recommendedName>
</protein>
<dbReference type="AlphaFoldDB" id="A0A2T3YR37"/>
<dbReference type="STRING" id="1042311.A0A2T3YR37"/>
<gene>
    <name evidence="1" type="ORF">M441DRAFT_74663</name>
</gene>
<reference evidence="1 2" key="1">
    <citation type="submission" date="2016-07" db="EMBL/GenBank/DDBJ databases">
        <title>Multiple horizontal gene transfer events from other fungi enriched the ability of initially mycotrophic Trichoderma (Ascomycota) to feed on dead plant biomass.</title>
        <authorList>
            <consortium name="DOE Joint Genome Institute"/>
            <person name="Aerts A."/>
            <person name="Atanasova L."/>
            <person name="Chenthamara K."/>
            <person name="Zhang J."/>
            <person name="Grujic M."/>
            <person name="Henrissat B."/>
            <person name="Kuo A."/>
            <person name="Salamov A."/>
            <person name="Lipzen A."/>
            <person name="Labutti K."/>
            <person name="Barry K."/>
            <person name="Miao Y."/>
            <person name="Rahimi M.J."/>
            <person name="Shen Q."/>
            <person name="Grigoriev I.V."/>
            <person name="Kubicek C.P."/>
            <person name="Druzhinina I.S."/>
        </authorList>
    </citation>
    <scope>NUCLEOTIDE SEQUENCE [LARGE SCALE GENOMIC DNA]</scope>
    <source>
        <strain evidence="1 2">CBS 433.97</strain>
    </source>
</reference>
<proteinExistence type="predicted"/>
<keyword evidence="2" id="KW-1185">Reference proteome</keyword>
<evidence type="ECO:0000313" key="2">
    <source>
        <dbReference type="Proteomes" id="UP000240493"/>
    </source>
</evidence>
<organism evidence="1 2">
    <name type="scientific">Trichoderma asperellum (strain ATCC 204424 / CBS 433.97 / NBRC 101777)</name>
    <dbReference type="NCBI Taxonomy" id="1042311"/>
    <lineage>
        <taxon>Eukaryota</taxon>
        <taxon>Fungi</taxon>
        <taxon>Dikarya</taxon>
        <taxon>Ascomycota</taxon>
        <taxon>Pezizomycotina</taxon>
        <taxon>Sordariomycetes</taxon>
        <taxon>Hypocreomycetidae</taxon>
        <taxon>Hypocreales</taxon>
        <taxon>Hypocreaceae</taxon>
        <taxon>Trichoderma</taxon>
    </lineage>
</organism>
<evidence type="ECO:0000313" key="1">
    <source>
        <dbReference type="EMBL" id="PTB34989.1"/>
    </source>
</evidence>
<dbReference type="OrthoDB" id="2130169at2759"/>
<accession>A0A2T3YR37</accession>
<dbReference type="Proteomes" id="UP000240493">
    <property type="component" value="Unassembled WGS sequence"/>
</dbReference>
<dbReference type="PANTHER" id="PTHR37540">
    <property type="entry name" value="TRANSCRIPTION FACTOR (ACR-2), PUTATIVE-RELATED-RELATED"/>
    <property type="match status" value="1"/>
</dbReference>
<evidence type="ECO:0008006" key="3">
    <source>
        <dbReference type="Google" id="ProtNLM"/>
    </source>
</evidence>
<dbReference type="EMBL" id="KZ679285">
    <property type="protein sequence ID" value="PTB34989.1"/>
    <property type="molecule type" value="Genomic_DNA"/>
</dbReference>